<evidence type="ECO:0000256" key="4">
    <source>
        <dbReference type="ARBA" id="ARBA00022741"/>
    </source>
</evidence>
<evidence type="ECO:0000256" key="7">
    <source>
        <dbReference type="ARBA" id="ARBA00023136"/>
    </source>
</evidence>
<reference evidence="11 12" key="1">
    <citation type="submission" date="2017-02" db="EMBL/GenBank/DDBJ databases">
        <authorList>
            <person name="Peterson S.W."/>
        </authorList>
    </citation>
    <scope>NUCLEOTIDE SEQUENCE [LARGE SCALE GENOMIC DNA]</scope>
    <source>
        <strain evidence="11 12">ATCC BAA-1030</strain>
    </source>
</reference>
<dbReference type="PROSITE" id="PS00211">
    <property type="entry name" value="ABC_TRANSPORTER_1"/>
    <property type="match status" value="1"/>
</dbReference>
<accession>A0A1T4NQI5</accession>
<evidence type="ECO:0000256" key="3">
    <source>
        <dbReference type="ARBA" id="ARBA00022692"/>
    </source>
</evidence>
<evidence type="ECO:0000256" key="5">
    <source>
        <dbReference type="ARBA" id="ARBA00022840"/>
    </source>
</evidence>
<dbReference type="CDD" id="cd03254">
    <property type="entry name" value="ABCC_Glucan_exporter_like"/>
    <property type="match status" value="1"/>
</dbReference>
<dbReference type="InterPro" id="IPR017871">
    <property type="entry name" value="ABC_transporter-like_CS"/>
</dbReference>
<dbReference type="InterPro" id="IPR039421">
    <property type="entry name" value="Type_1_exporter"/>
</dbReference>
<evidence type="ECO:0000256" key="8">
    <source>
        <dbReference type="SAM" id="Phobius"/>
    </source>
</evidence>
<dbReference type="InterPro" id="IPR036640">
    <property type="entry name" value="ABC1_TM_sf"/>
</dbReference>
<keyword evidence="12" id="KW-1185">Reference proteome</keyword>
<evidence type="ECO:0000313" key="12">
    <source>
        <dbReference type="Proteomes" id="UP000190328"/>
    </source>
</evidence>
<feature type="transmembrane region" description="Helical" evidence="8">
    <location>
        <begin position="73"/>
        <end position="97"/>
    </location>
</feature>
<evidence type="ECO:0000313" key="11">
    <source>
        <dbReference type="EMBL" id="SJZ81469.1"/>
    </source>
</evidence>
<feature type="transmembrane region" description="Helical" evidence="8">
    <location>
        <begin position="173"/>
        <end position="191"/>
    </location>
</feature>
<evidence type="ECO:0000256" key="2">
    <source>
        <dbReference type="ARBA" id="ARBA00022448"/>
    </source>
</evidence>
<dbReference type="Pfam" id="PF00005">
    <property type="entry name" value="ABC_tran"/>
    <property type="match status" value="1"/>
</dbReference>
<dbReference type="FunFam" id="3.40.50.300:FF:000287">
    <property type="entry name" value="Multidrug ABC transporter ATP-binding protein"/>
    <property type="match status" value="1"/>
</dbReference>
<dbReference type="SUPFAM" id="SSF90123">
    <property type="entry name" value="ABC transporter transmembrane region"/>
    <property type="match status" value="1"/>
</dbReference>
<dbReference type="PROSITE" id="PS50893">
    <property type="entry name" value="ABC_TRANSPORTER_2"/>
    <property type="match status" value="1"/>
</dbReference>
<protein>
    <submittedName>
        <fullName evidence="11">ATP-binding cassette, subfamily B</fullName>
    </submittedName>
</protein>
<keyword evidence="7 8" id="KW-0472">Membrane</keyword>
<dbReference type="Proteomes" id="UP000190328">
    <property type="component" value="Unassembled WGS sequence"/>
</dbReference>
<dbReference type="InterPro" id="IPR003439">
    <property type="entry name" value="ABC_transporter-like_ATP-bd"/>
</dbReference>
<dbReference type="InterPro" id="IPR011527">
    <property type="entry name" value="ABC1_TM_dom"/>
</dbReference>
<sequence length="610" mass="70092">MEHKDESRTLTFREQWSALRFIFQFTKRQRSLFLLALLSGFFLAVVNVAQPFILKQFLDVHLAKEDTTMKVIFFFAGLYLISSFFKAIFWFGQWFLFEMGIVRTQVDTRNAVYKKIHTLGMRYFDQKSTGWLITRITNDTNLFEFWFVFLMLATGIFSVFSAFVGLFALDKQIAAVMLLFLPVLLLAIYLYQHFSSSAYQQMRGKLSDLNTKLNEYISGMKIIQQFNQEERLQKSFEETNEEYLAMRRKVIKINSLLLNSFVGLLNNFGVIIVLALFSIRSFEHLVVAGVVYAFVTNVQQLFQPISNLMEFLATFSDGLVASHRIRQIMNETELAPQQNENASEEIEFGKIEFQNVSFSYDGENKILKNISFTIQPGETFAFVGHTGSGKSSIINVFMRFYEFYEGKILIDDKDIRDFPIEDLRKKIGLVLQDAFLFVGDIKSNIRLMNETISDAEIIRAAQFTQAHHFIEGLEEGYNAEVIERGDSFSSGQRQLLNFARTIVTNPKILVLDEATANIDTETESMIQKGLENMRKNRTTIAIAHRLSTIQDANQILVMDKGEIKERGTHEELLAVGGLYAQMYQLQVEKKSERGVLKSATANTVVHLLET</sequence>
<feature type="domain" description="ABC transporter" evidence="9">
    <location>
        <begin position="351"/>
        <end position="585"/>
    </location>
</feature>
<dbReference type="GO" id="GO:0140359">
    <property type="term" value="F:ABC-type transporter activity"/>
    <property type="evidence" value="ECO:0007669"/>
    <property type="project" value="InterPro"/>
</dbReference>
<keyword evidence="5 11" id="KW-0067">ATP-binding</keyword>
<proteinExistence type="predicted"/>
<dbReference type="InterPro" id="IPR003593">
    <property type="entry name" value="AAA+_ATPase"/>
</dbReference>
<dbReference type="PROSITE" id="PS50929">
    <property type="entry name" value="ABC_TM1F"/>
    <property type="match status" value="1"/>
</dbReference>
<keyword evidence="6 8" id="KW-1133">Transmembrane helix</keyword>
<name>A0A1T4NQI5_9ENTE</name>
<dbReference type="OrthoDB" id="9770415at2"/>
<feature type="domain" description="ABC transmembrane type-1" evidence="10">
    <location>
        <begin position="34"/>
        <end position="317"/>
    </location>
</feature>
<dbReference type="EMBL" id="FUXI01000016">
    <property type="protein sequence ID" value="SJZ81469.1"/>
    <property type="molecule type" value="Genomic_DNA"/>
</dbReference>
<keyword evidence="4" id="KW-0547">Nucleotide-binding</keyword>
<dbReference type="STRING" id="263852.SAMN02745116_01509"/>
<dbReference type="AlphaFoldDB" id="A0A1T4NQI5"/>
<dbReference type="CDD" id="cd18544">
    <property type="entry name" value="ABC_6TM_TmrA_like"/>
    <property type="match status" value="1"/>
</dbReference>
<evidence type="ECO:0000259" key="9">
    <source>
        <dbReference type="PROSITE" id="PS50893"/>
    </source>
</evidence>
<dbReference type="GO" id="GO:0005886">
    <property type="term" value="C:plasma membrane"/>
    <property type="evidence" value="ECO:0007669"/>
    <property type="project" value="UniProtKB-SubCell"/>
</dbReference>
<dbReference type="RefSeq" id="WP_078807444.1">
    <property type="nucleotide sequence ID" value="NZ_FUXI01000016.1"/>
</dbReference>
<dbReference type="Gene3D" id="3.40.50.300">
    <property type="entry name" value="P-loop containing nucleotide triphosphate hydrolases"/>
    <property type="match status" value="1"/>
</dbReference>
<organism evidence="11 12">
    <name type="scientific">Pilibacter termitis</name>
    <dbReference type="NCBI Taxonomy" id="263852"/>
    <lineage>
        <taxon>Bacteria</taxon>
        <taxon>Bacillati</taxon>
        <taxon>Bacillota</taxon>
        <taxon>Bacilli</taxon>
        <taxon>Lactobacillales</taxon>
        <taxon>Enterococcaceae</taxon>
        <taxon>Pilibacter</taxon>
    </lineage>
</organism>
<dbReference type="GO" id="GO:0034040">
    <property type="term" value="F:ATPase-coupled lipid transmembrane transporter activity"/>
    <property type="evidence" value="ECO:0007669"/>
    <property type="project" value="TreeGrafter"/>
</dbReference>
<feature type="transmembrane region" description="Helical" evidence="8">
    <location>
        <begin position="145"/>
        <end position="167"/>
    </location>
</feature>
<dbReference type="Gene3D" id="1.20.1560.10">
    <property type="entry name" value="ABC transporter type 1, transmembrane domain"/>
    <property type="match status" value="1"/>
</dbReference>
<dbReference type="GO" id="GO:0016887">
    <property type="term" value="F:ATP hydrolysis activity"/>
    <property type="evidence" value="ECO:0007669"/>
    <property type="project" value="InterPro"/>
</dbReference>
<keyword evidence="2" id="KW-0813">Transport</keyword>
<dbReference type="PANTHER" id="PTHR24221">
    <property type="entry name" value="ATP-BINDING CASSETTE SUB-FAMILY B"/>
    <property type="match status" value="1"/>
</dbReference>
<feature type="transmembrane region" description="Helical" evidence="8">
    <location>
        <begin position="256"/>
        <end position="279"/>
    </location>
</feature>
<keyword evidence="3 8" id="KW-0812">Transmembrane</keyword>
<dbReference type="GO" id="GO:0005524">
    <property type="term" value="F:ATP binding"/>
    <property type="evidence" value="ECO:0007669"/>
    <property type="project" value="UniProtKB-KW"/>
</dbReference>
<dbReference type="InterPro" id="IPR027417">
    <property type="entry name" value="P-loop_NTPase"/>
</dbReference>
<evidence type="ECO:0000259" key="10">
    <source>
        <dbReference type="PROSITE" id="PS50929"/>
    </source>
</evidence>
<comment type="subcellular location">
    <subcellularLocation>
        <location evidence="1">Cell membrane</location>
        <topology evidence="1">Multi-pass membrane protein</topology>
    </subcellularLocation>
</comment>
<dbReference type="SUPFAM" id="SSF52540">
    <property type="entry name" value="P-loop containing nucleoside triphosphate hydrolases"/>
    <property type="match status" value="1"/>
</dbReference>
<dbReference type="SMART" id="SM00382">
    <property type="entry name" value="AAA"/>
    <property type="match status" value="1"/>
</dbReference>
<dbReference type="Pfam" id="PF00664">
    <property type="entry name" value="ABC_membrane"/>
    <property type="match status" value="1"/>
</dbReference>
<gene>
    <name evidence="11" type="ORF">SAMN02745116_01509</name>
</gene>
<evidence type="ECO:0000256" key="1">
    <source>
        <dbReference type="ARBA" id="ARBA00004651"/>
    </source>
</evidence>
<evidence type="ECO:0000256" key="6">
    <source>
        <dbReference type="ARBA" id="ARBA00022989"/>
    </source>
</evidence>
<dbReference type="PANTHER" id="PTHR24221:SF430">
    <property type="entry name" value="MULTIDRUG RESISTANCE ABC TRANSPORTER ATP-BINDING_PERMEASE PROTEIN YHEH-RELATED"/>
    <property type="match status" value="1"/>
</dbReference>
<feature type="transmembrane region" description="Helical" evidence="8">
    <location>
        <begin position="32"/>
        <end position="53"/>
    </location>
</feature>